<dbReference type="EMBL" id="JACMSC010000002">
    <property type="protein sequence ID" value="KAG6533955.1"/>
    <property type="molecule type" value="Genomic_DNA"/>
</dbReference>
<comment type="caution">
    <text evidence="3">The sequence shown here is derived from an EMBL/GenBank/DDBJ whole genome shotgun (WGS) entry which is preliminary data.</text>
</comment>
<dbReference type="Proteomes" id="UP000734854">
    <property type="component" value="Unassembled WGS sequence"/>
</dbReference>
<evidence type="ECO:0000313" key="3">
    <source>
        <dbReference type="EMBL" id="KAG6533955.1"/>
    </source>
</evidence>
<evidence type="ECO:0000259" key="2">
    <source>
        <dbReference type="Pfam" id="PF07727"/>
    </source>
</evidence>
<dbReference type="Pfam" id="PF07727">
    <property type="entry name" value="RVT_2"/>
    <property type="match status" value="1"/>
</dbReference>
<accession>A0A8J5IEG4</accession>
<name>A0A8J5IEG4_ZINOF</name>
<keyword evidence="4" id="KW-1185">Reference proteome</keyword>
<dbReference type="InterPro" id="IPR012442">
    <property type="entry name" value="DUF1645_plant"/>
</dbReference>
<feature type="region of interest" description="Disordered" evidence="1">
    <location>
        <begin position="292"/>
        <end position="314"/>
    </location>
</feature>
<dbReference type="AlphaFoldDB" id="A0A8J5IEG4"/>
<sequence length="371" mass="42238">MFGEFKEAMTKEFEMTDIELMVYYLRIEVNQRENGIFISQAGYAREILKKFKMNNRYSDSDWGGDMGDRKSTTRYVFFMGDTAFTWMLKKQPIVTLSTCEAEYTILFCTTMEVAALPGLLLKPFRTCPNSPSRNASFLDSALYFYVDTDASTTEAIELKDNYGGNDFEFEASICLGQQQQQLLSFADELFQSGKLLPLKLPPRLQTITGRNCRRSSSCATSPTLLSGATFRNPFVRGRHSSKCKDVDPFMVALEKVRKEDTTRGRDPPVRRARSLSPLRKPAAGWLQEQTIGTKKGDPGVNTQPSMKQTGMHTTEVSREIVGNTDSFCRRSNRKVKYKNILLAWSEDLRKANGGKWKIWLKEVFMCFGNNL</sequence>
<dbReference type="InterPro" id="IPR013103">
    <property type="entry name" value="RVT_2"/>
</dbReference>
<evidence type="ECO:0000256" key="1">
    <source>
        <dbReference type="SAM" id="MobiDB-lite"/>
    </source>
</evidence>
<proteinExistence type="predicted"/>
<feature type="domain" description="Reverse transcriptase Ty1/copia-type" evidence="2">
    <location>
        <begin position="3"/>
        <end position="58"/>
    </location>
</feature>
<protein>
    <recommendedName>
        <fullName evidence="2">Reverse transcriptase Ty1/copia-type domain-containing protein</fullName>
    </recommendedName>
</protein>
<dbReference type="PANTHER" id="PTHR11439">
    <property type="entry name" value="GAG-POL-RELATED RETROTRANSPOSON"/>
    <property type="match status" value="1"/>
</dbReference>
<feature type="compositionally biased region" description="Polar residues" evidence="1">
    <location>
        <begin position="300"/>
        <end position="314"/>
    </location>
</feature>
<evidence type="ECO:0000313" key="4">
    <source>
        <dbReference type="Proteomes" id="UP000734854"/>
    </source>
</evidence>
<dbReference type="CDD" id="cd09272">
    <property type="entry name" value="RNase_HI_RT_Ty1"/>
    <property type="match status" value="1"/>
</dbReference>
<reference evidence="3 4" key="1">
    <citation type="submission" date="2020-08" db="EMBL/GenBank/DDBJ databases">
        <title>Plant Genome Project.</title>
        <authorList>
            <person name="Zhang R.-G."/>
        </authorList>
    </citation>
    <scope>NUCLEOTIDE SEQUENCE [LARGE SCALE GENOMIC DNA]</scope>
    <source>
        <tissue evidence="3">Rhizome</tissue>
    </source>
</reference>
<organism evidence="3 4">
    <name type="scientific">Zingiber officinale</name>
    <name type="common">Ginger</name>
    <name type="synonym">Amomum zingiber</name>
    <dbReference type="NCBI Taxonomy" id="94328"/>
    <lineage>
        <taxon>Eukaryota</taxon>
        <taxon>Viridiplantae</taxon>
        <taxon>Streptophyta</taxon>
        <taxon>Embryophyta</taxon>
        <taxon>Tracheophyta</taxon>
        <taxon>Spermatophyta</taxon>
        <taxon>Magnoliopsida</taxon>
        <taxon>Liliopsida</taxon>
        <taxon>Zingiberales</taxon>
        <taxon>Zingiberaceae</taxon>
        <taxon>Zingiber</taxon>
    </lineage>
</organism>
<gene>
    <name evidence="3" type="ORF">ZIOFF_007834</name>
</gene>
<dbReference type="Pfam" id="PF07816">
    <property type="entry name" value="DUF1645"/>
    <property type="match status" value="1"/>
</dbReference>
<dbReference type="PANTHER" id="PTHR11439:SF517">
    <property type="entry name" value="CYSTEINE-RICH RLK (RECEPTOR-LIKE PROTEIN KINASE) 8"/>
    <property type="match status" value="1"/>
</dbReference>